<proteinExistence type="predicted"/>
<gene>
    <name evidence="1" type="ORF">MNODULE_03875</name>
</gene>
<reference evidence="1 2" key="1">
    <citation type="journal article" date="2020" name="Nature">
        <title>Bacterial chemolithoautotrophy via manganese oxidation.</title>
        <authorList>
            <person name="Yu H."/>
            <person name="Leadbetter J.R."/>
        </authorList>
    </citation>
    <scope>NUCLEOTIDE SEQUENCE [LARGE SCALE GENOMIC DNA]</scope>
    <source>
        <strain evidence="1 2">Mn-1</strain>
    </source>
</reference>
<name>A0A7X6DMH5_9BACT</name>
<dbReference type="AlphaFoldDB" id="A0A7X6DMH5"/>
<organism evidence="1 2">
    <name type="scientific">Candidatus Manganitrophus noduliformans</name>
    <dbReference type="NCBI Taxonomy" id="2606439"/>
    <lineage>
        <taxon>Bacteria</taxon>
        <taxon>Pseudomonadati</taxon>
        <taxon>Nitrospirota</taxon>
        <taxon>Nitrospiria</taxon>
        <taxon>Candidatus Troglogloeales</taxon>
        <taxon>Candidatus Manganitrophaceae</taxon>
        <taxon>Candidatus Manganitrophus</taxon>
    </lineage>
</organism>
<protein>
    <submittedName>
        <fullName evidence="1">Uncharacterized protein</fullName>
    </submittedName>
</protein>
<comment type="caution">
    <text evidence="1">The sequence shown here is derived from an EMBL/GenBank/DDBJ whole genome shotgun (WGS) entry which is preliminary data.</text>
</comment>
<accession>A0A7X6DMH5</accession>
<dbReference type="Proteomes" id="UP000534783">
    <property type="component" value="Unassembled WGS sequence"/>
</dbReference>
<evidence type="ECO:0000313" key="1">
    <source>
        <dbReference type="EMBL" id="NKE69885.1"/>
    </source>
</evidence>
<sequence length="63" mass="7059">MKRDWGSLEKSFAILILGLTLSAVVSQVAAHRLDTVDVLDKITILEMRITHLEAEVKQLKEGQ</sequence>
<dbReference type="EMBL" id="VTOW01000001">
    <property type="protein sequence ID" value="NKE69885.1"/>
    <property type="molecule type" value="Genomic_DNA"/>
</dbReference>
<evidence type="ECO:0000313" key="2">
    <source>
        <dbReference type="Proteomes" id="UP000534783"/>
    </source>
</evidence>
<dbReference type="RefSeq" id="WP_168058169.1">
    <property type="nucleotide sequence ID" value="NZ_VTOW01000001.1"/>
</dbReference>
<keyword evidence="2" id="KW-1185">Reference proteome</keyword>